<sequence>MGSESRNRYLLKNTLIFTLGNIGSRMISFFLIPLYTNVLTTSQYGTVDLITTISTVAGPMLTLNIAESVMRFGLDKDADKEKNTQCGSIVLLIAMIIGLVLIPICRCITEVSDYAMYVYFYVISLSASQLFLCDLRGKELLLKYSLGNILQTLMIAILNITFLLVFKMETGGYLLAYIIANFIVAIYAIIAGKGYKAFSFHNIDRCKLKEMIRYSVVLIPNTFMWWIMNSSDRVMVTYMIGAAANGIYAVSYKLPTLVSTLTGIFNQAWSYSAIREEGTSDETEYNNKMFKTLSAIAFMMGIGLLLLTKPFLGVYVADSYYDAWKYTPFLIIGCVYLTLGTFMATSYTVHKDSFGYLFSGSFGAAFNILLNFILIPVIGVYGAALATCISYIAVFMFRVFHTRKYIKYDIMYKEFILGSLLMLVSAILMFVDGMKGFLLQLVILLIGFTVFSKTWIPMLQFFLNKIQRKRVS</sequence>
<organism evidence="7 8">
    <name type="scientific">Faecalibacterium prausnitzii</name>
    <dbReference type="NCBI Taxonomy" id="853"/>
    <lineage>
        <taxon>Bacteria</taxon>
        <taxon>Bacillati</taxon>
        <taxon>Bacillota</taxon>
        <taxon>Clostridia</taxon>
        <taxon>Eubacteriales</taxon>
        <taxon>Oscillospiraceae</taxon>
        <taxon>Faecalibacterium</taxon>
    </lineage>
</organism>
<evidence type="ECO:0000256" key="3">
    <source>
        <dbReference type="ARBA" id="ARBA00022692"/>
    </source>
</evidence>
<feature type="transmembrane region" description="Helical" evidence="6">
    <location>
        <begin position="354"/>
        <end position="374"/>
    </location>
</feature>
<dbReference type="GO" id="GO:0005886">
    <property type="term" value="C:plasma membrane"/>
    <property type="evidence" value="ECO:0007669"/>
    <property type="project" value="UniProtKB-SubCell"/>
</dbReference>
<feature type="transmembrane region" description="Helical" evidence="6">
    <location>
        <begin position="295"/>
        <end position="317"/>
    </location>
</feature>
<dbReference type="InterPro" id="IPR050833">
    <property type="entry name" value="Poly_Biosynth_Transport"/>
</dbReference>
<dbReference type="AlphaFoldDB" id="A0A329ULN6"/>
<accession>A0A329ULN6</accession>
<dbReference type="RefSeq" id="WP_112147840.1">
    <property type="nucleotide sequence ID" value="NZ_PRLE01000001.1"/>
</dbReference>
<evidence type="ECO:0000256" key="1">
    <source>
        <dbReference type="ARBA" id="ARBA00004651"/>
    </source>
</evidence>
<protein>
    <submittedName>
        <fullName evidence="7">Flippase</fullName>
    </submittedName>
</protein>
<feature type="transmembrane region" description="Helical" evidence="6">
    <location>
        <begin position="116"/>
        <end position="133"/>
    </location>
</feature>
<feature type="transmembrane region" description="Helical" evidence="6">
    <location>
        <begin position="211"/>
        <end position="228"/>
    </location>
</feature>
<reference evidence="7 8" key="1">
    <citation type="submission" date="2018-02" db="EMBL/GenBank/DDBJ databases">
        <title>Complete genome sequencing of Faecalibacterium prausnitzii strains isolated from the human gut.</title>
        <authorList>
            <person name="Fitzgerald B.C."/>
            <person name="Shkoporov A.N."/>
            <person name="Ross P.R."/>
            <person name="Hill C."/>
        </authorList>
    </citation>
    <scope>NUCLEOTIDE SEQUENCE [LARGE SCALE GENOMIC DNA]</scope>
    <source>
        <strain evidence="7 8">APC923/61-1</strain>
    </source>
</reference>
<feature type="transmembrane region" description="Helical" evidence="6">
    <location>
        <begin position="323"/>
        <end position="342"/>
    </location>
</feature>
<comment type="caution">
    <text evidence="7">The sequence shown here is derived from an EMBL/GenBank/DDBJ whole genome shotgun (WGS) entry which is preliminary data.</text>
</comment>
<feature type="transmembrane region" description="Helical" evidence="6">
    <location>
        <begin position="412"/>
        <end position="431"/>
    </location>
</feature>
<dbReference type="Proteomes" id="UP000250583">
    <property type="component" value="Unassembled WGS sequence"/>
</dbReference>
<dbReference type="InterPro" id="IPR002797">
    <property type="entry name" value="Polysacc_synth"/>
</dbReference>
<evidence type="ECO:0000256" key="2">
    <source>
        <dbReference type="ARBA" id="ARBA00022475"/>
    </source>
</evidence>
<keyword evidence="3 6" id="KW-0812">Transmembrane</keyword>
<gene>
    <name evidence="7" type="ORF">C4N22_02265</name>
</gene>
<dbReference type="EMBL" id="PRLE01000001">
    <property type="protein sequence ID" value="RAW61518.1"/>
    <property type="molecule type" value="Genomic_DNA"/>
</dbReference>
<feature type="transmembrane region" description="Helical" evidence="6">
    <location>
        <begin position="86"/>
        <end position="104"/>
    </location>
</feature>
<evidence type="ECO:0000256" key="6">
    <source>
        <dbReference type="SAM" id="Phobius"/>
    </source>
</evidence>
<evidence type="ECO:0000313" key="7">
    <source>
        <dbReference type="EMBL" id="RAW61518.1"/>
    </source>
</evidence>
<feature type="transmembrane region" description="Helical" evidence="6">
    <location>
        <begin position="437"/>
        <end position="463"/>
    </location>
</feature>
<dbReference type="Pfam" id="PF01943">
    <property type="entry name" value="Polysacc_synt"/>
    <property type="match status" value="1"/>
</dbReference>
<evidence type="ECO:0000256" key="5">
    <source>
        <dbReference type="ARBA" id="ARBA00023136"/>
    </source>
</evidence>
<feature type="transmembrane region" description="Helical" evidence="6">
    <location>
        <begin position="15"/>
        <end position="35"/>
    </location>
</feature>
<name>A0A329ULN6_9FIRM</name>
<evidence type="ECO:0000313" key="8">
    <source>
        <dbReference type="Proteomes" id="UP000250583"/>
    </source>
</evidence>
<keyword evidence="5 6" id="KW-0472">Membrane</keyword>
<keyword evidence="2" id="KW-1003">Cell membrane</keyword>
<feature type="transmembrane region" description="Helical" evidence="6">
    <location>
        <begin position="145"/>
        <end position="166"/>
    </location>
</feature>
<feature type="transmembrane region" description="Helical" evidence="6">
    <location>
        <begin position="380"/>
        <end position="400"/>
    </location>
</feature>
<dbReference type="PANTHER" id="PTHR30250:SF11">
    <property type="entry name" value="O-ANTIGEN TRANSPORTER-RELATED"/>
    <property type="match status" value="1"/>
</dbReference>
<evidence type="ECO:0000256" key="4">
    <source>
        <dbReference type="ARBA" id="ARBA00022989"/>
    </source>
</evidence>
<feature type="transmembrane region" description="Helical" evidence="6">
    <location>
        <begin position="47"/>
        <end position="66"/>
    </location>
</feature>
<proteinExistence type="predicted"/>
<comment type="subcellular location">
    <subcellularLocation>
        <location evidence="1">Cell membrane</location>
        <topology evidence="1">Multi-pass membrane protein</topology>
    </subcellularLocation>
</comment>
<feature type="transmembrane region" description="Helical" evidence="6">
    <location>
        <begin position="172"/>
        <end position="190"/>
    </location>
</feature>
<keyword evidence="4 6" id="KW-1133">Transmembrane helix</keyword>
<dbReference type="OrthoDB" id="3249502at2"/>
<dbReference type="PANTHER" id="PTHR30250">
    <property type="entry name" value="PST FAMILY PREDICTED COLANIC ACID TRANSPORTER"/>
    <property type="match status" value="1"/>
</dbReference>